<evidence type="ECO:0000256" key="4">
    <source>
        <dbReference type="ARBA" id="ARBA00017621"/>
    </source>
</evidence>
<evidence type="ECO:0000256" key="1">
    <source>
        <dbReference type="ARBA" id="ARBA00002512"/>
    </source>
</evidence>
<keyword evidence="6 11" id="KW-0812">Transmembrane</keyword>
<comment type="similarity">
    <text evidence="3 11">Belongs to the PRM1 family.</text>
</comment>
<keyword evidence="7 11" id="KW-0184">Conjugation</keyword>
<reference evidence="12 13" key="1">
    <citation type="journal article" date="2011" name="Proc. Natl. Acad. Sci. U.S.A.">
        <title>Evolutionary erosion of yeast sex chromosomes by mating-type switching accidents.</title>
        <authorList>
            <person name="Gordon J.L."/>
            <person name="Armisen D."/>
            <person name="Proux-Wera E."/>
            <person name="Oheigeartaigh S.S."/>
            <person name="Byrne K.P."/>
            <person name="Wolfe K.H."/>
        </authorList>
    </citation>
    <scope>NUCLEOTIDE SEQUENCE [LARGE SCALE GENOMIC DNA]</scope>
    <source>
        <strain evidence="13">ATCC 76901 / BCRC 22586 / CBS 4309 / NBRC 1992 / NRRL Y-12630</strain>
    </source>
</reference>
<dbReference type="Proteomes" id="UP000001640">
    <property type="component" value="Chromosome 1"/>
</dbReference>
<evidence type="ECO:0000256" key="9">
    <source>
        <dbReference type="ARBA" id="ARBA00023136"/>
    </source>
</evidence>
<keyword evidence="5 11" id="KW-1003">Cell membrane</keyword>
<dbReference type="FunCoup" id="G0V575">
    <property type="interactions" value="67"/>
</dbReference>
<dbReference type="PANTHER" id="PTHR31030:SF1">
    <property type="entry name" value="PLASMA MEMBRANE FUSION PROTEIN PRM1"/>
    <property type="match status" value="1"/>
</dbReference>
<dbReference type="EMBL" id="HE576752">
    <property type="protein sequence ID" value="CCC66611.1"/>
    <property type="molecule type" value="Genomic_DNA"/>
</dbReference>
<dbReference type="RefSeq" id="XP_003673002.1">
    <property type="nucleotide sequence ID" value="XM_003672954.1"/>
</dbReference>
<evidence type="ECO:0000313" key="12">
    <source>
        <dbReference type="EMBL" id="CCC66611.1"/>
    </source>
</evidence>
<keyword evidence="9 11" id="KW-0472">Membrane</keyword>
<name>G0V575_NAUCA</name>
<keyword evidence="8 11" id="KW-1133">Transmembrane helix</keyword>
<dbReference type="GO" id="GO:0043332">
    <property type="term" value="C:mating projection tip"/>
    <property type="evidence" value="ECO:0007669"/>
    <property type="project" value="UniProtKB-UniRule"/>
</dbReference>
<sequence length="655" mass="73546">MAPLTSYLQLGDRLSQIWINKYTLMILLVMFKFFFFSKSIQGAINTSETYVLSNCQRIDTIYSKMSDDTPHYLGVMGNYLIDKSLEGTMKATLETLNLLVYASEEVITFMIDLYLGTYACLAVSAIHGTVEVATNTTEKLLSAMNSTVSTVANDLDDGLDGLSKIINKIISAASKIEDFFTDDDDDDSDPTDNVKQINLTISALRNLYIPSSINDKLEELSANTPTFDKVKNMTKQLVSEPFDQVRKEIKTINTTSLLGNKSMLYVPPLVDISNGTGICSSNKPLIKESYKFLTEGLKITTTILIVLMIVGAIAMLVPVAWNEYRLWTRLSEMQEQYLIRNPSNNLYVTSTTDDDVDTEYQNPFKEKSYGEMEQYDVIASYQYCFQSWNTRISSYVTKLVTLGRTSISPTERKRIEWVVAYITSERALCVLGIGLLALIMCIFQFILLAVLKHRINSTSGTNSLSKSLLNSSITDTMVQDLNTWGVQTNDYINYTESSMNKQIFGWIDTTTVSLNNTVTTMIDGIDDTLGDIFNGTLLYNPMKTVVMCVIENKLYAIEKGLTWVHDKAQISIPRINGTELQETLQRQVQQSSNSTTSSGLNSAMAELTQDMKKALSKILDLYHHIAMQELIISLVLIAIWAIQLPVAFLILRCEK</sequence>
<dbReference type="eggNOG" id="ENOG502QRP5">
    <property type="taxonomic scope" value="Eukaryota"/>
</dbReference>
<accession>G0V575</accession>
<evidence type="ECO:0000256" key="11">
    <source>
        <dbReference type="RuleBase" id="RU366035"/>
    </source>
</evidence>
<keyword evidence="13" id="KW-1185">Reference proteome</keyword>
<dbReference type="InParanoid" id="G0V575"/>
<feature type="transmembrane region" description="Helical" evidence="11">
    <location>
        <begin position="430"/>
        <end position="451"/>
    </location>
</feature>
<evidence type="ECO:0000256" key="2">
    <source>
        <dbReference type="ARBA" id="ARBA00004651"/>
    </source>
</evidence>
<evidence type="ECO:0000256" key="5">
    <source>
        <dbReference type="ARBA" id="ARBA00022475"/>
    </source>
</evidence>
<comment type="subcellular location">
    <subcellularLocation>
        <location evidence="2 11">Cell membrane</location>
        <topology evidence="2 11">Multi-pass membrane protein</topology>
    </subcellularLocation>
</comment>
<evidence type="ECO:0000256" key="3">
    <source>
        <dbReference type="ARBA" id="ARBA00010780"/>
    </source>
</evidence>
<dbReference type="OrthoDB" id="5356111at2759"/>
<proteinExistence type="inferred from homology"/>
<dbReference type="AlphaFoldDB" id="G0V575"/>
<dbReference type="GO" id="GO:0005886">
    <property type="term" value="C:plasma membrane"/>
    <property type="evidence" value="ECO:0007669"/>
    <property type="project" value="UniProtKB-SubCell"/>
</dbReference>
<dbReference type="InterPro" id="IPR026777">
    <property type="entry name" value="PRM1"/>
</dbReference>
<gene>
    <name evidence="12" type="primary">NCAS0A00510</name>
    <name evidence="12" type="ordered locus">NCAS_0A00510</name>
</gene>
<evidence type="ECO:0000256" key="7">
    <source>
        <dbReference type="ARBA" id="ARBA00022971"/>
    </source>
</evidence>
<evidence type="ECO:0000256" key="8">
    <source>
        <dbReference type="ARBA" id="ARBA00022989"/>
    </source>
</evidence>
<dbReference type="STRING" id="1064592.G0V575"/>
<comment type="function">
    <text evidence="1 11">Involved in cell fusion during mating by stabilizing the plasma membrane fusion event.</text>
</comment>
<dbReference type="KEGG" id="ncs:NCAS_0A00510"/>
<keyword evidence="10" id="KW-0325">Glycoprotein</keyword>
<dbReference type="HOGENOM" id="CLU_010191_1_0_1"/>
<dbReference type="OMA" id="MYKSTYR"/>
<protein>
    <recommendedName>
        <fullName evidence="4 11">Plasma membrane fusion protein PRM1</fullName>
    </recommendedName>
</protein>
<dbReference type="PANTHER" id="PTHR31030">
    <property type="entry name" value="PLASMA MEMBRANE FUSION PROTEIN PRM1"/>
    <property type="match status" value="1"/>
</dbReference>
<dbReference type="GeneID" id="96900100"/>
<evidence type="ECO:0000313" key="13">
    <source>
        <dbReference type="Proteomes" id="UP000001640"/>
    </source>
</evidence>
<organism evidence="12 13">
    <name type="scientific">Naumovozyma castellii</name>
    <name type="common">Yeast</name>
    <name type="synonym">Saccharomyces castellii</name>
    <dbReference type="NCBI Taxonomy" id="27288"/>
    <lineage>
        <taxon>Eukaryota</taxon>
        <taxon>Fungi</taxon>
        <taxon>Dikarya</taxon>
        <taxon>Ascomycota</taxon>
        <taxon>Saccharomycotina</taxon>
        <taxon>Saccharomycetes</taxon>
        <taxon>Saccharomycetales</taxon>
        <taxon>Saccharomycetaceae</taxon>
        <taxon>Naumovozyma</taxon>
    </lineage>
</organism>
<evidence type="ECO:0000256" key="6">
    <source>
        <dbReference type="ARBA" id="ARBA00022692"/>
    </source>
</evidence>
<feature type="transmembrane region" description="Helical" evidence="11">
    <location>
        <begin position="299"/>
        <end position="321"/>
    </location>
</feature>
<evidence type="ECO:0000256" key="10">
    <source>
        <dbReference type="ARBA" id="ARBA00023180"/>
    </source>
</evidence>
<dbReference type="GO" id="GO:0032220">
    <property type="term" value="P:plasma membrane fusion involved in cytogamy"/>
    <property type="evidence" value="ECO:0007669"/>
    <property type="project" value="EnsemblFungi"/>
</dbReference>
<comment type="caution">
    <text evidence="11">Lacks conserved residue(s) required for the propagation of feature annotation.</text>
</comment>
<reference key="2">
    <citation type="submission" date="2011-08" db="EMBL/GenBank/DDBJ databases">
        <title>Genome sequence of Naumovozyma castellii.</title>
        <authorList>
            <person name="Gordon J.L."/>
            <person name="Armisen D."/>
            <person name="Proux-Wera E."/>
            <person name="OhEigeartaigh S.S."/>
            <person name="Byrne K.P."/>
            <person name="Wolfe K.H."/>
        </authorList>
    </citation>
    <scope>NUCLEOTIDE SEQUENCE</scope>
    <source>
        <strain>Type strain:CBS 4309</strain>
    </source>
</reference>
<feature type="transmembrane region" description="Helical" evidence="11">
    <location>
        <begin position="630"/>
        <end position="651"/>
    </location>
</feature>